<dbReference type="KEGG" id="mana:MAMMFC1_03794"/>
<dbReference type="Proteomes" id="UP000276437">
    <property type="component" value="Chromosome"/>
</dbReference>
<keyword evidence="2" id="KW-0472">Membrane</keyword>
<dbReference type="PANTHER" id="PTHR35788">
    <property type="entry name" value="EXPORTED PROTEIN-RELATED"/>
    <property type="match status" value="1"/>
</dbReference>
<accession>A0A348APT7</accession>
<organism evidence="4 5">
    <name type="scientific">Methylomusa anaerophila</name>
    <dbReference type="NCBI Taxonomy" id="1930071"/>
    <lineage>
        <taxon>Bacteria</taxon>
        <taxon>Bacillati</taxon>
        <taxon>Bacillota</taxon>
        <taxon>Negativicutes</taxon>
        <taxon>Selenomonadales</taxon>
        <taxon>Sporomusaceae</taxon>
        <taxon>Methylomusa</taxon>
    </lineage>
</organism>
<evidence type="ECO:0000259" key="3">
    <source>
        <dbReference type="PROSITE" id="PS51109"/>
    </source>
</evidence>
<gene>
    <name evidence="4" type="primary">vanW_2</name>
    <name evidence="4" type="ORF">MAMMFC1_03794</name>
</gene>
<name>A0A348APT7_9FIRM</name>
<dbReference type="AlphaFoldDB" id="A0A348APT7"/>
<dbReference type="EMBL" id="AP018449">
    <property type="protein sequence ID" value="BBB93085.1"/>
    <property type="molecule type" value="Genomic_DNA"/>
</dbReference>
<feature type="transmembrane region" description="Helical" evidence="2">
    <location>
        <begin position="12"/>
        <end position="37"/>
    </location>
</feature>
<keyword evidence="2" id="KW-1133">Transmembrane helix</keyword>
<proteinExistence type="predicted"/>
<dbReference type="SMART" id="SM01208">
    <property type="entry name" value="G5"/>
    <property type="match status" value="1"/>
</dbReference>
<dbReference type="InterPro" id="IPR022029">
    <property type="entry name" value="YoaR-like_PG-bd"/>
</dbReference>
<dbReference type="InterPro" id="IPR007391">
    <property type="entry name" value="Vancomycin_resist_VanW"/>
</dbReference>
<feature type="domain" description="G5" evidence="3">
    <location>
        <begin position="373"/>
        <end position="454"/>
    </location>
</feature>
<dbReference type="InterPro" id="IPR052913">
    <property type="entry name" value="Glycopeptide_resist_protein"/>
</dbReference>
<dbReference type="PANTHER" id="PTHR35788:SF1">
    <property type="entry name" value="EXPORTED PROTEIN"/>
    <property type="match status" value="1"/>
</dbReference>
<dbReference type="PROSITE" id="PS51109">
    <property type="entry name" value="G5"/>
    <property type="match status" value="1"/>
</dbReference>
<keyword evidence="2" id="KW-0812">Transmembrane</keyword>
<dbReference type="Pfam" id="PF07501">
    <property type="entry name" value="G5"/>
    <property type="match status" value="1"/>
</dbReference>
<dbReference type="Pfam" id="PF04294">
    <property type="entry name" value="VanW"/>
    <property type="match status" value="1"/>
</dbReference>
<evidence type="ECO:0000313" key="5">
    <source>
        <dbReference type="Proteomes" id="UP000276437"/>
    </source>
</evidence>
<evidence type="ECO:0000256" key="2">
    <source>
        <dbReference type="SAM" id="Phobius"/>
    </source>
</evidence>
<dbReference type="RefSeq" id="WP_324332161.1">
    <property type="nucleotide sequence ID" value="NZ_DAINIT010000001.1"/>
</dbReference>
<evidence type="ECO:0000256" key="1">
    <source>
        <dbReference type="ARBA" id="ARBA00022729"/>
    </source>
</evidence>
<dbReference type="InterPro" id="IPR011098">
    <property type="entry name" value="G5_dom"/>
</dbReference>
<reference evidence="4 5" key="1">
    <citation type="journal article" date="2018" name="Int. J. Syst. Evol. Microbiol.">
        <title>Methylomusa anaerophila gen. nov., sp. nov., an anaerobic methanol-utilizing bacterium isolated from a microbial fuel cell.</title>
        <authorList>
            <person name="Amano N."/>
            <person name="Yamamuro A."/>
            <person name="Miyahara M."/>
            <person name="Kouzuma A."/>
            <person name="Abe T."/>
            <person name="Watanabe K."/>
        </authorList>
    </citation>
    <scope>NUCLEOTIDE SEQUENCE [LARGE SCALE GENOMIC DNA]</scope>
    <source>
        <strain evidence="4 5">MMFC1</strain>
    </source>
</reference>
<keyword evidence="5" id="KW-1185">Reference proteome</keyword>
<sequence>MSAQAITSKRVNIIIFLNIILLFSSVSVLAASTAFLVTDEIYQGVTVGDINVGGLSVQQAEQKILAFFKVKFERPYIQVIFQDNVRSISAQDIDLNIDAAKLAKEAYLVGRTGSTFTRFKERYLSINQGHQLQLALTYNQDKLYSIFRTIARTVDREAKDAKLKVTGVGKTIEVVPEVVGYKVDLAKSMAEAAANLNTRPFLNLNLTVEEIVPAVCAKDLTEIDGLVSSYTTYFNPADQNRTQNILLAAKSVSDILVRAGEIFSFNNTVGLRLARHGYKEAPVYIDGKLVPDWGGGVCQVSSTLYNAILLADYDIEERTAHFRPPAYVPIGQDATVADNLLDFKFKNNSPHNIYITSEVMGNHLTINIYGKRITDPPQIQIIAADQKVVEPNTVIRQDSNLEYGKEIVEDEGEKGLCVTTYRIKKIDGKVVKQELLAIDEFPPVDRVVRMGTKIK</sequence>
<evidence type="ECO:0000313" key="4">
    <source>
        <dbReference type="EMBL" id="BBB93085.1"/>
    </source>
</evidence>
<dbReference type="Pfam" id="PF12229">
    <property type="entry name" value="PG_binding_4"/>
    <property type="match status" value="1"/>
</dbReference>
<protein>
    <submittedName>
        <fullName evidence="4">Vancomycin B-type resistance protein VanW</fullName>
    </submittedName>
</protein>
<keyword evidence="1" id="KW-0732">Signal</keyword>
<dbReference type="Gene3D" id="2.20.230.10">
    <property type="entry name" value="Resuscitation-promoting factor rpfb"/>
    <property type="match status" value="1"/>
</dbReference>